<evidence type="ECO:0000256" key="1">
    <source>
        <dbReference type="SAM" id="MobiDB-lite"/>
    </source>
</evidence>
<dbReference type="PROSITE" id="PS51257">
    <property type="entry name" value="PROKAR_LIPOPROTEIN"/>
    <property type="match status" value="1"/>
</dbReference>
<reference evidence="3 4" key="1">
    <citation type="submission" date="2024-02" db="EMBL/GenBank/DDBJ databases">
        <authorList>
            <person name="Saticioglu I.B."/>
        </authorList>
    </citation>
    <scope>NUCLEOTIDE SEQUENCE [LARGE SCALE GENOMIC DNA]</scope>
    <source>
        <strain evidence="3 4">Mu-80</strain>
    </source>
</reference>
<feature type="region of interest" description="Disordered" evidence="1">
    <location>
        <begin position="35"/>
        <end position="64"/>
    </location>
</feature>
<organism evidence="3 4">
    <name type="scientific">Microbacterium bandirmense</name>
    <dbReference type="NCBI Taxonomy" id="3122050"/>
    <lineage>
        <taxon>Bacteria</taxon>
        <taxon>Bacillati</taxon>
        <taxon>Actinomycetota</taxon>
        <taxon>Actinomycetes</taxon>
        <taxon>Micrococcales</taxon>
        <taxon>Microbacteriaceae</taxon>
        <taxon>Microbacterium</taxon>
    </lineage>
</organism>
<name>A0ABU8LCU6_9MICO</name>
<feature type="chain" id="PRO_5047063589" description="Secreted protein" evidence="2">
    <location>
        <begin position="34"/>
        <end position="216"/>
    </location>
</feature>
<dbReference type="EMBL" id="JBBDGM010000008">
    <property type="protein sequence ID" value="MEJ1088801.1"/>
    <property type="molecule type" value="Genomic_DNA"/>
</dbReference>
<keyword evidence="4" id="KW-1185">Reference proteome</keyword>
<dbReference type="Proteomes" id="UP001371224">
    <property type="component" value="Unassembled WGS sequence"/>
</dbReference>
<evidence type="ECO:0000313" key="3">
    <source>
        <dbReference type="EMBL" id="MEJ1088801.1"/>
    </source>
</evidence>
<comment type="caution">
    <text evidence="3">The sequence shown here is derived from an EMBL/GenBank/DDBJ whole genome shotgun (WGS) entry which is preliminary data.</text>
</comment>
<evidence type="ECO:0008006" key="5">
    <source>
        <dbReference type="Google" id="ProtNLM"/>
    </source>
</evidence>
<evidence type="ECO:0000313" key="4">
    <source>
        <dbReference type="Proteomes" id="UP001371224"/>
    </source>
</evidence>
<feature type="signal peptide" evidence="2">
    <location>
        <begin position="1"/>
        <end position="33"/>
    </location>
</feature>
<protein>
    <recommendedName>
        <fullName evidence="5">Secreted protein</fullName>
    </recommendedName>
</protein>
<feature type="compositionally biased region" description="Low complexity" evidence="1">
    <location>
        <begin position="35"/>
        <end position="62"/>
    </location>
</feature>
<keyword evidence="2" id="KW-0732">Signal</keyword>
<dbReference type="RefSeq" id="WP_337332461.1">
    <property type="nucleotide sequence ID" value="NZ_JBBDGM010000008.1"/>
</dbReference>
<proteinExistence type="predicted"/>
<gene>
    <name evidence="3" type="ORF">WDU99_10770</name>
</gene>
<accession>A0ABU8LCU6</accession>
<evidence type="ECO:0000256" key="2">
    <source>
        <dbReference type="SAM" id="SignalP"/>
    </source>
</evidence>
<sequence>MSETAVRRATARRPTVVLGAMLMSVMIAGCATATTPADPTTSSAPSTPVETPTANETPTPTVDAGDVSTWVVSETGMGPIELGTGFDEARAEVPAWTVEDACSWTAFWNDQEGSLTAYLAEDSESRDGVTTIDVAALTDTVEPSDAPRTAEGVGVGSTRDDVEQAYPDAVEQTATIGGASLLRVQGTIFFTFQPGSETVDAITVTSLDEPPYEVCA</sequence>